<gene>
    <name evidence="3" type="ORF">UFOVP340_33</name>
</gene>
<reference evidence="3" key="1">
    <citation type="submission" date="2020-04" db="EMBL/GenBank/DDBJ databases">
        <authorList>
            <person name="Chiriac C."/>
            <person name="Salcher M."/>
            <person name="Ghai R."/>
            <person name="Kavagutti S V."/>
        </authorList>
    </citation>
    <scope>NUCLEOTIDE SEQUENCE</scope>
</reference>
<evidence type="ECO:0000256" key="2">
    <source>
        <dbReference type="SAM" id="Phobius"/>
    </source>
</evidence>
<keyword evidence="2" id="KW-0812">Transmembrane</keyword>
<keyword evidence="2" id="KW-0472">Membrane</keyword>
<feature type="transmembrane region" description="Helical" evidence="2">
    <location>
        <begin position="200"/>
        <end position="219"/>
    </location>
</feature>
<keyword evidence="2" id="KW-1133">Transmembrane helix</keyword>
<protein>
    <submittedName>
        <fullName evidence="3">Uncharacterized protein</fullName>
    </submittedName>
</protein>
<keyword evidence="1" id="KW-0175">Coiled coil</keyword>
<dbReference type="EMBL" id="LR796350">
    <property type="protein sequence ID" value="CAB4139382.1"/>
    <property type="molecule type" value="Genomic_DNA"/>
</dbReference>
<evidence type="ECO:0000313" key="3">
    <source>
        <dbReference type="EMBL" id="CAB4139382.1"/>
    </source>
</evidence>
<organism evidence="3">
    <name type="scientific">uncultured Caudovirales phage</name>
    <dbReference type="NCBI Taxonomy" id="2100421"/>
    <lineage>
        <taxon>Viruses</taxon>
        <taxon>Duplodnaviria</taxon>
        <taxon>Heunggongvirae</taxon>
        <taxon>Uroviricota</taxon>
        <taxon>Caudoviricetes</taxon>
        <taxon>Peduoviridae</taxon>
        <taxon>Maltschvirus</taxon>
        <taxon>Maltschvirus maltsch</taxon>
    </lineage>
</organism>
<sequence>MIRIILASLFLVACSTTKTPDPAPAPPVDDLAQVGDKIDKADSRVAAAVTVVVENSDKPEVVKAEGKVALAYLPPPSEGDVAFARARALKNDQKAYQAQMDYATKMKAEVDKMWAKAEADAKKSKADIQALKDENARLVAEIARIKKEASKDIWTLTGAALVVLGGAACAFASIRIGIPIILAGAFAGAIPHIIDSEYFEWIASGTLLCGASLAVWWMYDKVRDSIKSDEQPKQP</sequence>
<feature type="coiled-coil region" evidence="1">
    <location>
        <begin position="114"/>
        <end position="148"/>
    </location>
</feature>
<evidence type="ECO:0000256" key="1">
    <source>
        <dbReference type="SAM" id="Coils"/>
    </source>
</evidence>
<accession>A0A6J5LZP1</accession>
<name>A0A6J5LZP1_9CAUD</name>
<proteinExistence type="predicted"/>